<dbReference type="EMBL" id="JAASUB010000002">
    <property type="protein sequence ID" value="MBC1508638.1"/>
    <property type="molecule type" value="Genomic_DNA"/>
</dbReference>
<reference evidence="2 3" key="1">
    <citation type="submission" date="2020-03" db="EMBL/GenBank/DDBJ databases">
        <title>Soil Listeria distribution.</title>
        <authorList>
            <person name="Liao J."/>
            <person name="Wiedmann M."/>
        </authorList>
    </citation>
    <scope>NUCLEOTIDE SEQUENCE [LARGE SCALE GENOMIC DNA]</scope>
    <source>
        <strain evidence="2 3">FSL L7-1515</strain>
    </source>
</reference>
<dbReference type="Proteomes" id="UP000587800">
    <property type="component" value="Unassembled WGS sequence"/>
</dbReference>
<comment type="caution">
    <text evidence="2">The sequence shown here is derived from an EMBL/GenBank/DDBJ whole genome shotgun (WGS) entry which is preliminary data.</text>
</comment>
<organism evidence="2 3">
    <name type="scientific">Listeria immobilis</name>
    <dbReference type="NCBI Taxonomy" id="2713502"/>
    <lineage>
        <taxon>Bacteria</taxon>
        <taxon>Bacillati</taxon>
        <taxon>Bacillota</taxon>
        <taxon>Bacilli</taxon>
        <taxon>Bacillales</taxon>
        <taxon>Listeriaceae</taxon>
        <taxon>Listeria</taxon>
    </lineage>
</organism>
<keyword evidence="1" id="KW-0472">Membrane</keyword>
<evidence type="ECO:0000313" key="2">
    <source>
        <dbReference type="EMBL" id="MBC1508638.1"/>
    </source>
</evidence>
<sequence>MAPAYILFGLQVQMQQKAGDDATSYWVIGTFLLISVCMLFCLKKLLNKRYKEKSGLNLKLTIKNKRQIVKKNGDVVAFLMGTILPSVLVIDGHTKETLVIFVILQVLIFILTTRSSNVFPNIVLMLAKVDIYELDDGKYILTLNERLKTSESSTMIVSLGDSEFCNTYLIAEENRK</sequence>
<evidence type="ECO:0000256" key="1">
    <source>
        <dbReference type="SAM" id="Phobius"/>
    </source>
</evidence>
<keyword evidence="1" id="KW-0812">Transmembrane</keyword>
<gene>
    <name evidence="2" type="ORF">HCJ59_01760</name>
</gene>
<protein>
    <submittedName>
        <fullName evidence="2">Uncharacterized protein</fullName>
    </submittedName>
</protein>
<proteinExistence type="predicted"/>
<feature type="transmembrane region" description="Helical" evidence="1">
    <location>
        <begin position="75"/>
        <end position="92"/>
    </location>
</feature>
<keyword evidence="1" id="KW-1133">Transmembrane helix</keyword>
<feature type="transmembrane region" description="Helical" evidence="1">
    <location>
        <begin position="24"/>
        <end position="42"/>
    </location>
</feature>
<keyword evidence="3" id="KW-1185">Reference proteome</keyword>
<name>A0ABR6SSH9_9LIST</name>
<evidence type="ECO:0000313" key="3">
    <source>
        <dbReference type="Proteomes" id="UP000587800"/>
    </source>
</evidence>
<feature type="transmembrane region" description="Helical" evidence="1">
    <location>
        <begin position="98"/>
        <end position="119"/>
    </location>
</feature>
<accession>A0ABR6SSH9</accession>